<sequence>MKRNILNGMILIGAIALSSCSTQNKLASNQNDANDDVYSTKAVAGEQPVYAVRQDNYRQDNGDNGYDDNDYYYYDSYSARLNRFYNYSPFLSSYYDDLYYGQYSPYYSGFGLGVGFGYGYFGGGYFGYNPYSYYGGYGYNPYFNNYYGSTIGYGYSPYWGAVSYYNVARNNNTARPYRGPSVPINTTRSTIGYTNSGRGVQTYNPGGRPSGVATVNNGGNSTSYSGRQARPNSTGYQPQTTTQTQQRPQSQPQPSYTPQPSSSGSSGGSSGGGERSNGSSRPVRP</sequence>
<evidence type="ECO:0000256" key="1">
    <source>
        <dbReference type="SAM" id="MobiDB-lite"/>
    </source>
</evidence>
<feature type="compositionally biased region" description="Gly residues" evidence="1">
    <location>
        <begin position="265"/>
        <end position="275"/>
    </location>
</feature>
<reference evidence="2 3" key="1">
    <citation type="submission" date="2018-10" db="EMBL/GenBank/DDBJ databases">
        <title>Genomic Encyclopedia of Archaeal and Bacterial Type Strains, Phase II (KMG-II): from individual species to whole genera.</title>
        <authorList>
            <person name="Goeker M."/>
        </authorList>
    </citation>
    <scope>NUCLEOTIDE SEQUENCE [LARGE SCALE GENOMIC DNA]</scope>
    <source>
        <strain evidence="2 3">DSM 18602</strain>
    </source>
</reference>
<evidence type="ECO:0000313" key="2">
    <source>
        <dbReference type="EMBL" id="RKR84395.1"/>
    </source>
</evidence>
<name>A0A495J5Y9_9SPHI</name>
<comment type="caution">
    <text evidence="2">The sequence shown here is derived from an EMBL/GenBank/DDBJ whole genome shotgun (WGS) entry which is preliminary data.</text>
</comment>
<protein>
    <submittedName>
        <fullName evidence="2">Uncharacterized protein</fullName>
    </submittedName>
</protein>
<feature type="compositionally biased region" description="Low complexity" evidence="1">
    <location>
        <begin position="233"/>
        <end position="264"/>
    </location>
</feature>
<dbReference type="AlphaFoldDB" id="A0A495J5Y9"/>
<organism evidence="2 3">
    <name type="scientific">Mucilaginibacter gracilis</name>
    <dbReference type="NCBI Taxonomy" id="423350"/>
    <lineage>
        <taxon>Bacteria</taxon>
        <taxon>Pseudomonadati</taxon>
        <taxon>Bacteroidota</taxon>
        <taxon>Sphingobacteriia</taxon>
        <taxon>Sphingobacteriales</taxon>
        <taxon>Sphingobacteriaceae</taxon>
        <taxon>Mucilaginibacter</taxon>
    </lineage>
</organism>
<evidence type="ECO:0000313" key="3">
    <source>
        <dbReference type="Proteomes" id="UP000268007"/>
    </source>
</evidence>
<accession>A0A495J5Y9</accession>
<proteinExistence type="predicted"/>
<dbReference type="PROSITE" id="PS51257">
    <property type="entry name" value="PROKAR_LIPOPROTEIN"/>
    <property type="match status" value="1"/>
</dbReference>
<dbReference type="Proteomes" id="UP000268007">
    <property type="component" value="Unassembled WGS sequence"/>
</dbReference>
<feature type="compositionally biased region" description="Polar residues" evidence="1">
    <location>
        <begin position="183"/>
        <end position="204"/>
    </location>
</feature>
<feature type="compositionally biased region" description="Low complexity" evidence="1">
    <location>
        <begin position="276"/>
        <end position="285"/>
    </location>
</feature>
<dbReference type="OrthoDB" id="800068at2"/>
<feature type="region of interest" description="Disordered" evidence="1">
    <location>
        <begin position="174"/>
        <end position="285"/>
    </location>
</feature>
<feature type="compositionally biased region" description="Polar residues" evidence="1">
    <location>
        <begin position="213"/>
        <end position="232"/>
    </location>
</feature>
<dbReference type="EMBL" id="RBKU01000001">
    <property type="protein sequence ID" value="RKR84395.1"/>
    <property type="molecule type" value="Genomic_DNA"/>
</dbReference>
<dbReference type="RefSeq" id="WP_121199990.1">
    <property type="nucleotide sequence ID" value="NZ_RBKU01000001.1"/>
</dbReference>
<gene>
    <name evidence="2" type="ORF">BDD43_4630</name>
</gene>
<keyword evidence="3" id="KW-1185">Reference proteome</keyword>